<dbReference type="SUPFAM" id="SSF51430">
    <property type="entry name" value="NAD(P)-linked oxidoreductase"/>
    <property type="match status" value="1"/>
</dbReference>
<dbReference type="InterPro" id="IPR023210">
    <property type="entry name" value="NADP_OxRdtase_dom"/>
</dbReference>
<feature type="domain" description="NADP-dependent oxidoreductase" evidence="4">
    <location>
        <begin position="16"/>
        <end position="259"/>
    </location>
</feature>
<dbReference type="PANTHER" id="PTHR43827">
    <property type="entry name" value="2,5-DIKETO-D-GLUCONIC ACID REDUCTASE"/>
    <property type="match status" value="1"/>
</dbReference>
<dbReference type="PANTHER" id="PTHR43827:SF3">
    <property type="entry name" value="NADP-DEPENDENT OXIDOREDUCTASE DOMAIN-CONTAINING PROTEIN"/>
    <property type="match status" value="1"/>
</dbReference>
<keyword evidence="3" id="KW-0560">Oxidoreductase</keyword>
<proteinExistence type="inferred from homology"/>
<evidence type="ECO:0000256" key="1">
    <source>
        <dbReference type="ARBA" id="ARBA00007905"/>
    </source>
</evidence>
<dbReference type="InterPro" id="IPR036812">
    <property type="entry name" value="NAD(P)_OxRdtase_dom_sf"/>
</dbReference>
<keyword evidence="2" id="KW-0521">NADP</keyword>
<dbReference type="InterPro" id="IPR018170">
    <property type="entry name" value="Aldo/ket_reductase_CS"/>
</dbReference>
<name>A0ABU8SF09_9LACO</name>
<evidence type="ECO:0000256" key="3">
    <source>
        <dbReference type="ARBA" id="ARBA00023002"/>
    </source>
</evidence>
<evidence type="ECO:0000313" key="6">
    <source>
        <dbReference type="Proteomes" id="UP001377804"/>
    </source>
</evidence>
<sequence>MIPNFSLYNNKPIPALGFGTYKLTQAGGIESIKSALNCGYRLIDTAYNYQNEREVGQAIQESGVAREDIQVISKLPGRFQRYDDAKQALATSLENLGLDYVDYYLIHWPNPKQGFYVEAFQALLDAKKEGLIKEVGVCNFLPEHLTRLKEETGEYPAINQIELHPYFSQPELREFHQKHEIVTQAWSPLLRTSLVDEEPVLRELAAKYDKSIYQIILRWIFQLGVIAIPKSSSRARQEQNQAIFDFELSSTEVDQICALDRPDGRQKNQDPAVYEEF</sequence>
<dbReference type="InterPro" id="IPR020471">
    <property type="entry name" value="AKR"/>
</dbReference>
<dbReference type="EMBL" id="JAWMWG010000001">
    <property type="protein sequence ID" value="MEJ6347926.1"/>
    <property type="molecule type" value="Genomic_DNA"/>
</dbReference>
<organism evidence="5 6">
    <name type="scientific">Holzapfeliella saturejae</name>
    <dbReference type="NCBI Taxonomy" id="3082953"/>
    <lineage>
        <taxon>Bacteria</taxon>
        <taxon>Bacillati</taxon>
        <taxon>Bacillota</taxon>
        <taxon>Bacilli</taxon>
        <taxon>Lactobacillales</taxon>
        <taxon>Lactobacillaceae</taxon>
        <taxon>Holzapfeliella</taxon>
    </lineage>
</organism>
<dbReference type="PROSITE" id="PS00798">
    <property type="entry name" value="ALDOKETO_REDUCTASE_1"/>
    <property type="match status" value="1"/>
</dbReference>
<dbReference type="Proteomes" id="UP001377804">
    <property type="component" value="Unassembled WGS sequence"/>
</dbReference>
<accession>A0ABU8SF09</accession>
<reference evidence="5 6" key="1">
    <citation type="submission" date="2023-10" db="EMBL/GenBank/DDBJ databases">
        <title>Holzapfeliella saturejae sp. nov. isolated from Satureja montana flowers.</title>
        <authorList>
            <person name="Alcantara C."/>
            <person name="Zuniga M."/>
            <person name="Landete J.M."/>
            <person name="Monedero V."/>
        </authorList>
    </citation>
    <scope>NUCLEOTIDE SEQUENCE [LARGE SCALE GENOMIC DNA]</scope>
    <source>
        <strain evidence="5 6">He02</strain>
    </source>
</reference>
<dbReference type="RefSeq" id="WP_339968618.1">
    <property type="nucleotide sequence ID" value="NZ_JAWMWG010000001.1"/>
</dbReference>
<dbReference type="Gene3D" id="3.20.20.100">
    <property type="entry name" value="NADP-dependent oxidoreductase domain"/>
    <property type="match status" value="1"/>
</dbReference>
<gene>
    <name evidence="5" type="ORF">R4Y45_01610</name>
</gene>
<comment type="caution">
    <text evidence="5">The sequence shown here is derived from an EMBL/GenBank/DDBJ whole genome shotgun (WGS) entry which is preliminary data.</text>
</comment>
<dbReference type="PROSITE" id="PS00062">
    <property type="entry name" value="ALDOKETO_REDUCTASE_2"/>
    <property type="match status" value="1"/>
</dbReference>
<dbReference type="PIRSF" id="PIRSF000097">
    <property type="entry name" value="AKR"/>
    <property type="match status" value="1"/>
</dbReference>
<dbReference type="Pfam" id="PF00248">
    <property type="entry name" value="Aldo_ket_red"/>
    <property type="match status" value="1"/>
</dbReference>
<dbReference type="PROSITE" id="PS00063">
    <property type="entry name" value="ALDOKETO_REDUCTASE_3"/>
    <property type="match status" value="1"/>
</dbReference>
<evidence type="ECO:0000256" key="2">
    <source>
        <dbReference type="ARBA" id="ARBA00022857"/>
    </source>
</evidence>
<protein>
    <submittedName>
        <fullName evidence="5">Aldo/keto reductase</fullName>
    </submittedName>
</protein>
<keyword evidence="6" id="KW-1185">Reference proteome</keyword>
<comment type="similarity">
    <text evidence="1">Belongs to the aldo/keto reductase family.</text>
</comment>
<evidence type="ECO:0000313" key="5">
    <source>
        <dbReference type="EMBL" id="MEJ6347926.1"/>
    </source>
</evidence>
<evidence type="ECO:0000259" key="4">
    <source>
        <dbReference type="Pfam" id="PF00248"/>
    </source>
</evidence>
<dbReference type="PRINTS" id="PR00069">
    <property type="entry name" value="ALDKETRDTASE"/>
</dbReference>